<dbReference type="EMBL" id="CP119312">
    <property type="protein sequence ID" value="WEK03914.1"/>
    <property type="molecule type" value="Genomic_DNA"/>
</dbReference>
<name>A0AAJ5VSG0_9HYPH</name>
<dbReference type="InterPro" id="IPR038573">
    <property type="entry name" value="BrnT_sf"/>
</dbReference>
<accession>A0AAJ5VSG0</accession>
<dbReference type="AlphaFoldDB" id="A0AAJ5VSG0"/>
<dbReference type="Pfam" id="PF04365">
    <property type="entry name" value="BrnT_toxin"/>
    <property type="match status" value="1"/>
</dbReference>
<evidence type="ECO:0000313" key="1">
    <source>
        <dbReference type="EMBL" id="WEK03914.1"/>
    </source>
</evidence>
<reference evidence="1" key="1">
    <citation type="submission" date="2023-03" db="EMBL/GenBank/DDBJ databases">
        <title>Andean soil-derived lignocellulolytic bacterial consortium as a source of novel taxa and putative plastic-active enzymes.</title>
        <authorList>
            <person name="Diaz-Garcia L."/>
            <person name="Chuvochina M."/>
            <person name="Feuerriegel G."/>
            <person name="Bunk B."/>
            <person name="Sproer C."/>
            <person name="Streit W.R."/>
            <person name="Rodriguez L.M."/>
            <person name="Overmann J."/>
            <person name="Jimenez D.J."/>
        </authorList>
    </citation>
    <scope>NUCLEOTIDE SEQUENCE</scope>
    <source>
        <strain evidence="1">MAG 4196</strain>
    </source>
</reference>
<dbReference type="InterPro" id="IPR007460">
    <property type="entry name" value="BrnT_toxin"/>
</dbReference>
<protein>
    <submittedName>
        <fullName evidence="1">BrnT family toxin</fullName>
    </submittedName>
</protein>
<proteinExistence type="predicted"/>
<evidence type="ECO:0000313" key="2">
    <source>
        <dbReference type="Proteomes" id="UP001217476"/>
    </source>
</evidence>
<dbReference type="Proteomes" id="UP001217476">
    <property type="component" value="Chromosome"/>
</dbReference>
<sequence>MELEWDEDKRQDALVNRGLDFADFVYVDRDSLRTWPDLRRDYEEARFISYGYLDDRLHTFCWTPRGNRIRIISMRKANERECKRYDEGKDPRHA</sequence>
<dbReference type="Gene3D" id="3.10.450.530">
    <property type="entry name" value="Ribonuclease toxin, BrnT, of type II toxin-antitoxin system"/>
    <property type="match status" value="1"/>
</dbReference>
<organism evidence="1 2">
    <name type="scientific">Candidatus Devosia phytovorans</name>
    <dbReference type="NCBI Taxonomy" id="3121372"/>
    <lineage>
        <taxon>Bacteria</taxon>
        <taxon>Pseudomonadati</taxon>
        <taxon>Pseudomonadota</taxon>
        <taxon>Alphaproteobacteria</taxon>
        <taxon>Hyphomicrobiales</taxon>
        <taxon>Devosiaceae</taxon>
        <taxon>Devosia</taxon>
    </lineage>
</organism>
<gene>
    <name evidence="1" type="ORF">P0Y65_17235</name>
</gene>